<reference evidence="2" key="3">
    <citation type="submission" date="2011-03" db="EMBL/GenBank/DDBJ databases">
        <title>Annotation of Magnaporthe poae ATCC 64411.</title>
        <authorList>
            <person name="Ma L.-J."/>
            <person name="Dead R."/>
            <person name="Young S.K."/>
            <person name="Zeng Q."/>
            <person name="Gargeya S."/>
            <person name="Fitzgerald M."/>
            <person name="Haas B."/>
            <person name="Abouelleil A."/>
            <person name="Alvarado L."/>
            <person name="Arachchi H.M."/>
            <person name="Berlin A."/>
            <person name="Brown A."/>
            <person name="Chapman S.B."/>
            <person name="Chen Z."/>
            <person name="Dunbar C."/>
            <person name="Freedman E."/>
            <person name="Gearin G."/>
            <person name="Gellesch M."/>
            <person name="Goldberg J."/>
            <person name="Griggs A."/>
            <person name="Gujja S."/>
            <person name="Heiman D."/>
            <person name="Howarth C."/>
            <person name="Larson L."/>
            <person name="Lui A."/>
            <person name="MacDonald P.J.P."/>
            <person name="Mehta T."/>
            <person name="Montmayeur A."/>
            <person name="Murphy C."/>
            <person name="Neiman D."/>
            <person name="Pearson M."/>
            <person name="Priest M."/>
            <person name="Roberts A."/>
            <person name="Saif S."/>
            <person name="Shea T."/>
            <person name="Shenoy N."/>
            <person name="Sisk P."/>
            <person name="Stolte C."/>
            <person name="Sykes S."/>
            <person name="Yandava C."/>
            <person name="Wortman J."/>
            <person name="Nusbaum C."/>
            <person name="Birren B."/>
        </authorList>
    </citation>
    <scope>NUCLEOTIDE SEQUENCE</scope>
    <source>
        <strain evidence="2">ATCC 64411</strain>
    </source>
</reference>
<feature type="region of interest" description="Disordered" evidence="1">
    <location>
        <begin position="1"/>
        <end position="65"/>
    </location>
</feature>
<dbReference type="VEuPathDB" id="FungiDB:MAPG_11278"/>
<dbReference type="Proteomes" id="UP000011715">
    <property type="component" value="Unassembled WGS sequence"/>
</dbReference>
<dbReference type="EMBL" id="ADBL01002779">
    <property type="status" value="NOT_ANNOTATED_CDS"/>
    <property type="molecule type" value="Genomic_DNA"/>
</dbReference>
<reference evidence="4" key="2">
    <citation type="submission" date="2010-05" db="EMBL/GenBank/DDBJ databases">
        <title>The genome sequence of Magnaporthe poae strain ATCC 64411.</title>
        <authorList>
            <person name="Ma L.-J."/>
            <person name="Dead R."/>
            <person name="Young S."/>
            <person name="Zeng Q."/>
            <person name="Koehrsen M."/>
            <person name="Alvarado L."/>
            <person name="Berlin A."/>
            <person name="Chapman S.B."/>
            <person name="Chen Z."/>
            <person name="Freedman E."/>
            <person name="Gellesch M."/>
            <person name="Goldberg J."/>
            <person name="Griggs A."/>
            <person name="Gujja S."/>
            <person name="Heilman E.R."/>
            <person name="Heiman D."/>
            <person name="Hepburn T."/>
            <person name="Howarth C."/>
            <person name="Jen D."/>
            <person name="Larson L."/>
            <person name="Mehta T."/>
            <person name="Neiman D."/>
            <person name="Pearson M."/>
            <person name="Roberts A."/>
            <person name="Saif S."/>
            <person name="Shea T."/>
            <person name="Shenoy N."/>
            <person name="Sisk P."/>
            <person name="Stolte C."/>
            <person name="Sykes S."/>
            <person name="Walk T."/>
            <person name="White J."/>
            <person name="Yandava C."/>
            <person name="Haas B."/>
            <person name="Nusbaum C."/>
            <person name="Birren B."/>
        </authorList>
    </citation>
    <scope>NUCLEOTIDE SEQUENCE [LARGE SCALE GENOMIC DNA]</scope>
    <source>
        <strain evidence="4">ATCC 64411 / 73-15</strain>
    </source>
</reference>
<proteinExistence type="predicted"/>
<name>A0A0C4EEU7_MAGP6</name>
<sequence length="100" mass="10942">MASPSRPWNKKLSQAPTRTLGPSPSNTSRVDRNRPEQDSHTGKDSHPSAPKTGQRLSSESAFPKAAGRPFDARLWVASASTNSRLPWSPFDGTKKLDTQK</sequence>
<feature type="compositionally biased region" description="Polar residues" evidence="1">
    <location>
        <begin position="11"/>
        <end position="28"/>
    </location>
</feature>
<accession>A0A0C4EEU7</accession>
<evidence type="ECO:0000313" key="4">
    <source>
        <dbReference type="Proteomes" id="UP000011715"/>
    </source>
</evidence>
<reference evidence="3" key="5">
    <citation type="submission" date="2015-06" db="UniProtKB">
        <authorList>
            <consortium name="EnsemblFungi"/>
        </authorList>
    </citation>
    <scope>IDENTIFICATION</scope>
    <source>
        <strain evidence="3">ATCC 64411</strain>
    </source>
</reference>
<reference evidence="3" key="4">
    <citation type="journal article" date="2015" name="G3 (Bethesda)">
        <title>Genome sequences of three phytopathogenic species of the Magnaporthaceae family of fungi.</title>
        <authorList>
            <person name="Okagaki L.H."/>
            <person name="Nunes C.C."/>
            <person name="Sailsbery J."/>
            <person name="Clay B."/>
            <person name="Brown D."/>
            <person name="John T."/>
            <person name="Oh Y."/>
            <person name="Young N."/>
            <person name="Fitzgerald M."/>
            <person name="Haas B.J."/>
            <person name="Zeng Q."/>
            <person name="Young S."/>
            <person name="Adiconis X."/>
            <person name="Fan L."/>
            <person name="Levin J.Z."/>
            <person name="Mitchell T.K."/>
            <person name="Okubara P.A."/>
            <person name="Farman M.L."/>
            <person name="Kohn L.M."/>
            <person name="Birren B."/>
            <person name="Ma L.-J."/>
            <person name="Dean R.A."/>
        </authorList>
    </citation>
    <scope>NUCLEOTIDE SEQUENCE</scope>
    <source>
        <strain evidence="3">ATCC 64411 / 73-15</strain>
    </source>
</reference>
<feature type="region of interest" description="Disordered" evidence="1">
    <location>
        <begin position="81"/>
        <end position="100"/>
    </location>
</feature>
<protein>
    <submittedName>
        <fullName evidence="2 3">Uncharacterized protein</fullName>
    </submittedName>
</protein>
<keyword evidence="4" id="KW-1185">Reference proteome</keyword>
<dbReference type="EnsemblFungi" id="MAPG_11278T0">
    <property type="protein sequence ID" value="MAPG_11278T0"/>
    <property type="gene ID" value="MAPG_11278"/>
</dbReference>
<feature type="compositionally biased region" description="Basic and acidic residues" evidence="1">
    <location>
        <begin position="29"/>
        <end position="46"/>
    </location>
</feature>
<reference evidence="2" key="1">
    <citation type="submission" date="2010-05" db="EMBL/GenBank/DDBJ databases">
        <title>The Genome Sequence of Magnaporthe poae strain ATCC 64411.</title>
        <authorList>
            <consortium name="The Broad Institute Genome Sequencing Platform"/>
            <consortium name="Broad Institute Genome Sequencing Center for Infectious Disease"/>
            <person name="Ma L.-J."/>
            <person name="Dead R."/>
            <person name="Young S."/>
            <person name="Zeng Q."/>
            <person name="Koehrsen M."/>
            <person name="Alvarado L."/>
            <person name="Berlin A."/>
            <person name="Chapman S.B."/>
            <person name="Chen Z."/>
            <person name="Freedman E."/>
            <person name="Gellesch M."/>
            <person name="Goldberg J."/>
            <person name="Griggs A."/>
            <person name="Gujja S."/>
            <person name="Heilman E.R."/>
            <person name="Heiman D."/>
            <person name="Hepburn T."/>
            <person name="Howarth C."/>
            <person name="Jen D."/>
            <person name="Larson L."/>
            <person name="Mehta T."/>
            <person name="Neiman D."/>
            <person name="Pearson M."/>
            <person name="Roberts A."/>
            <person name="Saif S."/>
            <person name="Shea T."/>
            <person name="Shenoy N."/>
            <person name="Sisk P."/>
            <person name="Stolte C."/>
            <person name="Sykes S."/>
            <person name="Walk T."/>
            <person name="White J."/>
            <person name="Yandava C."/>
            <person name="Haas B."/>
            <person name="Nusbaum C."/>
            <person name="Birren B."/>
        </authorList>
    </citation>
    <scope>NUCLEOTIDE SEQUENCE</scope>
    <source>
        <strain evidence="2">ATCC 64411</strain>
    </source>
</reference>
<gene>
    <name evidence="2" type="ORF">MAPG_11278</name>
</gene>
<dbReference type="AlphaFoldDB" id="A0A0C4EEU7"/>
<dbReference type="EMBL" id="GL876980">
    <property type="protein sequence ID" value="KLU92332.1"/>
    <property type="molecule type" value="Genomic_DNA"/>
</dbReference>
<evidence type="ECO:0000313" key="2">
    <source>
        <dbReference type="EMBL" id="KLU92332.1"/>
    </source>
</evidence>
<organism evidence="3 4">
    <name type="scientific">Magnaporthiopsis poae (strain ATCC 64411 / 73-15)</name>
    <name type="common">Kentucky bluegrass fungus</name>
    <name type="synonym">Magnaporthe poae</name>
    <dbReference type="NCBI Taxonomy" id="644358"/>
    <lineage>
        <taxon>Eukaryota</taxon>
        <taxon>Fungi</taxon>
        <taxon>Dikarya</taxon>
        <taxon>Ascomycota</taxon>
        <taxon>Pezizomycotina</taxon>
        <taxon>Sordariomycetes</taxon>
        <taxon>Sordariomycetidae</taxon>
        <taxon>Magnaporthales</taxon>
        <taxon>Magnaporthaceae</taxon>
        <taxon>Magnaporthiopsis</taxon>
    </lineage>
</organism>
<evidence type="ECO:0000256" key="1">
    <source>
        <dbReference type="SAM" id="MobiDB-lite"/>
    </source>
</evidence>
<evidence type="ECO:0000313" key="3">
    <source>
        <dbReference type="EnsemblFungi" id="MAPG_11278T0"/>
    </source>
</evidence>